<evidence type="ECO:0000313" key="2">
    <source>
        <dbReference type="EMBL" id="QBK86738.1"/>
    </source>
</evidence>
<protein>
    <submittedName>
        <fullName evidence="2">Uncharacterized protein</fullName>
    </submittedName>
</protein>
<name>A0A481YU58_9VIRU</name>
<keyword evidence="1" id="KW-1133">Transmembrane helix</keyword>
<feature type="transmembrane region" description="Helical" evidence="1">
    <location>
        <begin position="63"/>
        <end position="82"/>
    </location>
</feature>
<keyword evidence="1" id="KW-0812">Transmembrane</keyword>
<keyword evidence="1" id="KW-0472">Membrane</keyword>
<dbReference type="EMBL" id="MK500335">
    <property type="protein sequence ID" value="QBK86738.1"/>
    <property type="molecule type" value="Genomic_DNA"/>
</dbReference>
<gene>
    <name evidence="2" type="ORF">LCMAC103_00690</name>
</gene>
<feature type="transmembrane region" description="Helical" evidence="1">
    <location>
        <begin position="6"/>
        <end position="26"/>
    </location>
</feature>
<accession>A0A481YU58</accession>
<proteinExistence type="predicted"/>
<feature type="transmembrane region" description="Helical" evidence="1">
    <location>
        <begin position="102"/>
        <end position="123"/>
    </location>
</feature>
<reference evidence="2" key="1">
    <citation type="journal article" date="2019" name="MBio">
        <title>Virus Genomes from Deep Sea Sediments Expand the Ocean Megavirome and Support Independent Origins of Viral Gigantism.</title>
        <authorList>
            <person name="Backstrom D."/>
            <person name="Yutin N."/>
            <person name="Jorgensen S.L."/>
            <person name="Dharamshi J."/>
            <person name="Homa F."/>
            <person name="Zaremba-Niedwiedzka K."/>
            <person name="Spang A."/>
            <person name="Wolf Y.I."/>
            <person name="Koonin E.V."/>
            <person name="Ettema T.J."/>
        </authorList>
    </citation>
    <scope>NUCLEOTIDE SEQUENCE</scope>
</reference>
<sequence length="129" mass="14026">MSREAFRAFVVGSSVAATFVTVLYVGGAYRRAKRPSDFPFEWAALFIPVMYGLANVVNVRFGNTAASAAASGAALGLALSLVGRFGFDLPKRFFGFTKSNEWGVHFLAIALYTVIFVVLVRPINRVVLK</sequence>
<evidence type="ECO:0000256" key="1">
    <source>
        <dbReference type="SAM" id="Phobius"/>
    </source>
</evidence>
<organism evidence="2">
    <name type="scientific">Marseillevirus LCMAC103</name>
    <dbReference type="NCBI Taxonomy" id="2506604"/>
    <lineage>
        <taxon>Viruses</taxon>
        <taxon>Varidnaviria</taxon>
        <taxon>Bamfordvirae</taxon>
        <taxon>Nucleocytoviricota</taxon>
        <taxon>Megaviricetes</taxon>
        <taxon>Pimascovirales</taxon>
        <taxon>Pimascovirales incertae sedis</taxon>
        <taxon>Marseilleviridae</taxon>
    </lineage>
</organism>
<feature type="transmembrane region" description="Helical" evidence="1">
    <location>
        <begin position="38"/>
        <end position="57"/>
    </location>
</feature>